<dbReference type="KEGG" id="vg:19738056"/>
<dbReference type="GO" id="GO:0004482">
    <property type="term" value="F:mRNA 5'-cap (guanine-N7-)-methyltransferase activity"/>
    <property type="evidence" value="ECO:0007669"/>
    <property type="project" value="InterPro"/>
</dbReference>
<organism evidence="5 6">
    <name type="scientific">Penguinpox virus</name>
    <dbReference type="NCBI Taxonomy" id="648998"/>
    <lineage>
        <taxon>Viruses</taxon>
        <taxon>Varidnaviria</taxon>
        <taxon>Bamfordvirae</taxon>
        <taxon>Nucleocytoviricota</taxon>
        <taxon>Pokkesviricetes</taxon>
        <taxon>Chitovirales</taxon>
        <taxon>Poxviridae</taxon>
        <taxon>Chordopoxvirinae</taxon>
        <taxon>Avipoxvirus</taxon>
        <taxon>Avipoxvirus penguinpox</taxon>
    </lineage>
</organism>
<dbReference type="Pfam" id="PF03341">
    <property type="entry name" value="Pox_mRNA-cap"/>
    <property type="match status" value="1"/>
</dbReference>
<dbReference type="GO" id="GO:0044423">
    <property type="term" value="C:virion component"/>
    <property type="evidence" value="ECO:0007669"/>
    <property type="project" value="UniProtKB-KW"/>
</dbReference>
<protein>
    <submittedName>
        <fullName evidence="5">mRNA capping enzyme</fullName>
    </submittedName>
</protein>
<dbReference type="Gene3D" id="3.40.50.11680">
    <property type="entry name" value="Poxvirus mRNA capping enzyme, small subunit"/>
    <property type="match status" value="1"/>
</dbReference>
<evidence type="ECO:0000256" key="2">
    <source>
        <dbReference type="ARBA" id="ARBA00022664"/>
    </source>
</evidence>
<dbReference type="InterPro" id="IPR005009">
    <property type="entry name" value="Poxvirus_mRNA-cap_ssu"/>
</dbReference>
<dbReference type="Proteomes" id="UP000140838">
    <property type="component" value="Genome"/>
</dbReference>
<evidence type="ECO:0000256" key="3">
    <source>
        <dbReference type="ARBA" id="ARBA00022844"/>
    </source>
</evidence>
<dbReference type="EMBL" id="KJ859677">
    <property type="protein sequence ID" value="AID46793.1"/>
    <property type="molecule type" value="Genomic_DNA"/>
</dbReference>
<sequence length="289" mass="33990">MNIDRITAFIKNGISVRMPFYDTLPEMDLVFGKNHLPSLEYGANYFLQLSKINDINRLSTEMLALYTHDLNKESDISKLFDSYNIKTIKSYGRSIQADAVFVDLRPSNSLYKNEHPYYKSNNYLKENNLYICDYTMITFEIYRPIFELSTEKTCIIKVPTLFGKNIINAVRVYCSLFKYVKLYKLSADSWLKDSAIIVCQQPHTTNINKFITYIRKVTKSQTWVDSNNINFILIHDSVEKEFIEKFLSFSYKIYESLYYVHSLLYSSMTSDLQSLDNEYQKKLIKLLRG</sequence>
<accession>A0A068EHF4</accession>
<evidence type="ECO:0000256" key="4">
    <source>
        <dbReference type="ARBA" id="ARBA00023042"/>
    </source>
</evidence>
<keyword evidence="2" id="KW-0507">mRNA processing</keyword>
<keyword evidence="6" id="KW-1185">Reference proteome</keyword>
<dbReference type="InterPro" id="IPR043096">
    <property type="entry name" value="Poxvirus_mRNA-cap_ssu_sf"/>
</dbReference>
<evidence type="ECO:0000313" key="6">
    <source>
        <dbReference type="Proteomes" id="UP000140838"/>
    </source>
</evidence>
<reference evidence="5 6" key="1">
    <citation type="journal article" date="2014" name="BMC Genomics">
        <title>The complete genome sequences of poxviruses isolated from a penguin and a pigeon in South Africa and comparison to other sequenced avipoxviruses.</title>
        <authorList>
            <person name="Offerman K."/>
            <person name="Carulei O."/>
            <person name="van der Walt A.P."/>
            <person name="Douglass N."/>
            <person name="Williamson A.L."/>
        </authorList>
    </citation>
    <scope>NUCLEOTIDE SEQUENCE [LARGE SCALE GENOMIC DNA]</scope>
    <source>
        <strain evidence="5">PSan92</strain>
    </source>
</reference>
<gene>
    <name evidence="5" type="ORF">pepv_053</name>
</gene>
<keyword evidence="4" id="KW-0506">mRNA capping</keyword>
<evidence type="ECO:0000256" key="1">
    <source>
        <dbReference type="ARBA" id="ARBA00004328"/>
    </source>
</evidence>
<dbReference type="RefSeq" id="YP_009046051.1">
    <property type="nucleotide sequence ID" value="NC_024446.1"/>
</dbReference>
<name>A0A068EHF4_9POXV</name>
<proteinExistence type="predicted"/>
<dbReference type="GeneID" id="19738056"/>
<evidence type="ECO:0000313" key="5">
    <source>
        <dbReference type="EMBL" id="AID46793.1"/>
    </source>
</evidence>
<keyword evidence="3" id="KW-0946">Virion</keyword>
<comment type="subcellular location">
    <subcellularLocation>
        <location evidence="1">Virion</location>
    </subcellularLocation>
</comment>